<dbReference type="EMBL" id="CAQQ02051813">
    <property type="status" value="NOT_ANNOTATED_CDS"/>
    <property type="molecule type" value="Genomic_DNA"/>
</dbReference>
<evidence type="ECO:0008006" key="9">
    <source>
        <dbReference type="Google" id="ProtNLM"/>
    </source>
</evidence>
<dbReference type="SUPFAM" id="SSF50729">
    <property type="entry name" value="PH domain-like"/>
    <property type="match status" value="1"/>
</dbReference>
<dbReference type="Gene3D" id="1.10.472.80">
    <property type="entry name" value="Ypt/Rab-GAP domain of gyp1p, domain 3"/>
    <property type="match status" value="1"/>
</dbReference>
<name>T1GFM6_MEGSC</name>
<dbReference type="GO" id="GO:0031267">
    <property type="term" value="F:small GTPase binding"/>
    <property type="evidence" value="ECO:0007669"/>
    <property type="project" value="TreeGrafter"/>
</dbReference>
<feature type="region of interest" description="Disordered" evidence="3">
    <location>
        <begin position="32"/>
        <end position="73"/>
    </location>
</feature>
<dbReference type="STRING" id="36166.T1GFM6"/>
<dbReference type="Gene3D" id="1.10.10.750">
    <property type="entry name" value="Ypt/Rab-GAP domain of gyp1p, domain 1"/>
    <property type="match status" value="1"/>
</dbReference>
<evidence type="ECO:0000313" key="7">
    <source>
        <dbReference type="EnsemblMetazoa" id="MESCA002170-PA"/>
    </source>
</evidence>
<protein>
    <recommendedName>
        <fullName evidence="9">Rab-GAP TBC domain-containing protein</fullName>
    </recommendedName>
</protein>
<evidence type="ECO:0000259" key="6">
    <source>
        <dbReference type="PROSITE" id="PS50086"/>
    </source>
</evidence>
<feature type="compositionally biased region" description="Low complexity" evidence="3">
    <location>
        <begin position="34"/>
        <end position="48"/>
    </location>
</feature>
<organism evidence="7 8">
    <name type="scientific">Megaselia scalaris</name>
    <name type="common">Humpbacked fly</name>
    <name type="synonym">Phora scalaris</name>
    <dbReference type="NCBI Taxonomy" id="36166"/>
    <lineage>
        <taxon>Eukaryota</taxon>
        <taxon>Metazoa</taxon>
        <taxon>Ecdysozoa</taxon>
        <taxon>Arthropoda</taxon>
        <taxon>Hexapoda</taxon>
        <taxon>Insecta</taxon>
        <taxon>Pterygota</taxon>
        <taxon>Neoptera</taxon>
        <taxon>Endopterygota</taxon>
        <taxon>Diptera</taxon>
        <taxon>Brachycera</taxon>
        <taxon>Muscomorpha</taxon>
        <taxon>Platypezoidea</taxon>
        <taxon>Phoridae</taxon>
        <taxon>Megaseliini</taxon>
        <taxon>Megaselia</taxon>
    </lineage>
</organism>
<dbReference type="OMA" id="MHSMGYV"/>
<dbReference type="CDD" id="cd01211">
    <property type="entry name" value="PTB_Rab6GAP"/>
    <property type="match status" value="1"/>
</dbReference>
<evidence type="ECO:0000313" key="8">
    <source>
        <dbReference type="Proteomes" id="UP000015102"/>
    </source>
</evidence>
<dbReference type="EMBL" id="CAQQ02051814">
    <property type="status" value="NOT_ANNOTATED_CDS"/>
    <property type="molecule type" value="Genomic_DNA"/>
</dbReference>
<dbReference type="InterPro" id="IPR050302">
    <property type="entry name" value="Rab_GAP_TBC_domain"/>
</dbReference>
<dbReference type="Gene3D" id="2.30.29.30">
    <property type="entry name" value="Pleckstrin-homology domain (PH domain)/Phosphotyrosine-binding domain (PTB)"/>
    <property type="match status" value="1"/>
</dbReference>
<evidence type="ECO:0000256" key="2">
    <source>
        <dbReference type="SAM" id="Coils"/>
    </source>
</evidence>
<dbReference type="Pfam" id="PF00640">
    <property type="entry name" value="PID"/>
    <property type="match status" value="1"/>
</dbReference>
<dbReference type="Pfam" id="PF12473">
    <property type="entry name" value="DUF3694"/>
    <property type="match status" value="1"/>
</dbReference>
<dbReference type="InterPro" id="IPR000195">
    <property type="entry name" value="Rab-GAP-TBC_dom"/>
</dbReference>
<dbReference type="Pfam" id="PF00566">
    <property type="entry name" value="RabGAP-TBC"/>
    <property type="match status" value="1"/>
</dbReference>
<dbReference type="GO" id="GO:0005096">
    <property type="term" value="F:GTPase activator activity"/>
    <property type="evidence" value="ECO:0007669"/>
    <property type="project" value="UniProtKB-KW"/>
</dbReference>
<reference evidence="8" key="1">
    <citation type="submission" date="2013-02" db="EMBL/GenBank/DDBJ databases">
        <authorList>
            <person name="Hughes D."/>
        </authorList>
    </citation>
    <scope>NUCLEOTIDE SEQUENCE</scope>
    <source>
        <strain>Durham</strain>
        <strain evidence="8">NC isolate 2 -- Noor lab</strain>
    </source>
</reference>
<feature type="compositionally biased region" description="Polar residues" evidence="3">
    <location>
        <begin position="977"/>
        <end position="1000"/>
    </location>
</feature>
<dbReference type="InterPro" id="IPR035969">
    <property type="entry name" value="Rab-GAP_TBC_sf"/>
</dbReference>
<dbReference type="Gene3D" id="1.10.8.270">
    <property type="entry name" value="putative rabgap domain of human tbc1 domain family member 14 like domains"/>
    <property type="match status" value="1"/>
</dbReference>
<dbReference type="EMBL" id="CAQQ02051815">
    <property type="status" value="NOT_ANNOTATED_CDS"/>
    <property type="molecule type" value="Genomic_DNA"/>
</dbReference>
<evidence type="ECO:0000259" key="5">
    <source>
        <dbReference type="PROSITE" id="PS01179"/>
    </source>
</evidence>
<dbReference type="InterPro" id="IPR006020">
    <property type="entry name" value="PTB/PI_dom"/>
</dbReference>
<dbReference type="EnsemblMetazoa" id="MESCA002170-RA">
    <property type="protein sequence ID" value="MESCA002170-PA"/>
    <property type="gene ID" value="MESCA002170"/>
</dbReference>
<reference evidence="7" key="2">
    <citation type="submission" date="2015-06" db="UniProtKB">
        <authorList>
            <consortium name="EnsemblMetazoa"/>
        </authorList>
    </citation>
    <scope>IDENTIFICATION</scope>
</reference>
<dbReference type="SMART" id="SM00462">
    <property type="entry name" value="PTB"/>
    <property type="match status" value="1"/>
</dbReference>
<feature type="domain" description="PID" evidence="5">
    <location>
        <begin position="177"/>
        <end position="250"/>
    </location>
</feature>
<evidence type="ECO:0000256" key="3">
    <source>
        <dbReference type="SAM" id="MobiDB-lite"/>
    </source>
</evidence>
<feature type="region of interest" description="Disordered" evidence="3">
    <location>
        <begin position="977"/>
        <end position="1015"/>
    </location>
</feature>
<dbReference type="InterPro" id="IPR022164">
    <property type="entry name" value="Kinesin-like"/>
</dbReference>
<dbReference type="Proteomes" id="UP000015102">
    <property type="component" value="Unassembled WGS sequence"/>
</dbReference>
<dbReference type="PROSITE" id="PS50086">
    <property type="entry name" value="TBC_RABGAP"/>
    <property type="match status" value="1"/>
</dbReference>
<dbReference type="PANTHER" id="PTHR47219">
    <property type="entry name" value="RAB GTPASE-ACTIVATING PROTEIN 1-LIKE"/>
    <property type="match status" value="1"/>
</dbReference>
<evidence type="ECO:0000256" key="4">
    <source>
        <dbReference type="SAM" id="SignalP"/>
    </source>
</evidence>
<dbReference type="SMART" id="SM00164">
    <property type="entry name" value="TBC"/>
    <property type="match status" value="1"/>
</dbReference>
<feature type="chain" id="PRO_5012655464" description="Rab-GAP TBC domain-containing protein" evidence="4">
    <location>
        <begin position="16"/>
        <end position="1051"/>
    </location>
</feature>
<keyword evidence="8" id="KW-1185">Reference proteome</keyword>
<evidence type="ECO:0000256" key="1">
    <source>
        <dbReference type="ARBA" id="ARBA00022468"/>
    </source>
</evidence>
<feature type="coiled-coil region" evidence="2">
    <location>
        <begin position="801"/>
        <end position="874"/>
    </location>
</feature>
<accession>T1GFM6</accession>
<sequence>MLTLLLMSLVSLLLFKRPPGSLKAHQKSMTLPLPSVISSPDDSSSSSSFKTHTLDRSPCMKDFQTPKSEFSTPSDVNRVGQSVFYGNAMANAGDGKHEETSKLENKSDSEEEVLFQITDHDCTVFSGVTYLGSANINNPKAEVDILKTMSELNSSSQSAGMKVSVSIPTNCEGYVILYDADTEATFASYEVQRILFYTHGSENSPEEACFGFTWSHGESKENSIHQCHIFRCNIPEAVKQVSACFQKAFQRYPPNSLTGSVTSGAGGLSVVDSSMLTSITSDLSGNPLNSANYEFVVSLEIKEKVGSSFTAVPRDKACFKLRCNIDKEVAIVVKQSPSNNLQPLFIERCFGVLLSPGKLVKQGDMQLLELDPRYTGYQKIENANPNLAPYHIKAGWESSTFEQLNSECSKMFITIGVDLSQNEIRIMDHFIISNRRPMTVKFYLQLKRKEDGGDIWEVNSIDPSEEIIEGQGTSSLIKMANNISKMVRSTSSVSIESDCPTDYSSDGDEPLLSGTGEVSKDCSLDTLNEWDPILKEWDEKRPKNLPNLVRMGVPEALRMQVWQKLANIESKSGIADHYAILITKETNCEAVIQRDINRTFPANKFFKETGGSGQDALFKVSKAYAVYDTEVGYCQGLSFIAASLLLHMPEEDSFGVLVSLMYDYGLRDLYKDGFDVLHMSLYQLNRLMKDHLPKLHDHFERNGVETHMFASQWFLTLYTAGSHFALYSMCWTNLDFEGMLKYIRVSLPKKCRSASNARKIMKKACELKLKKLKQYGDEYYVNKKNEEKFQREVKVYAEKYKEKYQADIQHLEQKCQDQKKKQVELEQKLLEAKLKAEQVNKTHSTIVNDYKQIIQRQEQELGKLTDMLNELTKTVAKCEKCTAEIDSDASPTSIEVKKLPLGELGPLDPLQNALQRIRELELELAQTKLAQVEAECRNQDLNHQLQINSTETQSSNRNSWQPWISKTINTIQEKVKGQPSTMATFQSYTNPDNSSQSTHTPQEKFAASASVEHSPSKMANKYANLLTRKSLDILPIKKDFGSGFGAGSKLN</sequence>
<feature type="domain" description="Rab-GAP TBC" evidence="6">
    <location>
        <begin position="552"/>
        <end position="738"/>
    </location>
</feature>
<feature type="coiled-coil region" evidence="2">
    <location>
        <begin position="910"/>
        <end position="942"/>
    </location>
</feature>
<feature type="region of interest" description="Disordered" evidence="3">
    <location>
        <begin position="495"/>
        <end position="515"/>
    </location>
</feature>
<dbReference type="FunFam" id="1.10.8.270:FF:000001">
    <property type="entry name" value="TBC1 domain family member 1"/>
    <property type="match status" value="1"/>
</dbReference>
<dbReference type="HOGENOM" id="CLU_007394_3_0_1"/>
<keyword evidence="1" id="KW-0343">GTPase activation</keyword>
<dbReference type="AlphaFoldDB" id="T1GFM6"/>
<dbReference type="InterPro" id="IPR011993">
    <property type="entry name" value="PH-like_dom_sf"/>
</dbReference>
<keyword evidence="2" id="KW-0175">Coiled coil</keyword>
<keyword evidence="4" id="KW-0732">Signal</keyword>
<dbReference type="PROSITE" id="PS01179">
    <property type="entry name" value="PID"/>
    <property type="match status" value="1"/>
</dbReference>
<dbReference type="SUPFAM" id="SSF47923">
    <property type="entry name" value="Ypt/Rab-GAP domain of gyp1p"/>
    <property type="match status" value="2"/>
</dbReference>
<dbReference type="PANTHER" id="PTHR47219:SF9">
    <property type="entry name" value="GTPASE ACTIVATING PROTEIN AND CENTROSOME-ASSOCIATED, ISOFORM B"/>
    <property type="match status" value="1"/>
</dbReference>
<feature type="signal peptide" evidence="4">
    <location>
        <begin position="1"/>
        <end position="15"/>
    </location>
</feature>
<proteinExistence type="predicted"/>